<evidence type="ECO:0000256" key="1">
    <source>
        <dbReference type="ARBA" id="ARBA00005647"/>
    </source>
</evidence>
<dbReference type="FunFam" id="2.30.170.20:FF:000003">
    <property type="entry name" value="60S ribosomal protein L24"/>
    <property type="match status" value="1"/>
</dbReference>
<gene>
    <name evidence="8" type="ORF">APUTEX25_002901</name>
</gene>
<feature type="region of interest" description="Disordered" evidence="5">
    <location>
        <begin position="383"/>
        <end position="426"/>
    </location>
</feature>
<evidence type="ECO:0000256" key="4">
    <source>
        <dbReference type="ARBA" id="ARBA00071717"/>
    </source>
</evidence>
<dbReference type="PROSITE" id="PS50053">
    <property type="entry name" value="UBIQUITIN_2"/>
    <property type="match status" value="1"/>
</dbReference>
<dbReference type="SMART" id="SM00165">
    <property type="entry name" value="UBA"/>
    <property type="match status" value="1"/>
</dbReference>
<dbReference type="FunFam" id="1.10.260.100:FF:000001">
    <property type="entry name" value="Ubiquilin 1"/>
    <property type="match status" value="1"/>
</dbReference>
<feature type="region of interest" description="Disordered" evidence="5">
    <location>
        <begin position="233"/>
        <end position="257"/>
    </location>
</feature>
<evidence type="ECO:0000259" key="7">
    <source>
        <dbReference type="PROSITE" id="PS50053"/>
    </source>
</evidence>
<dbReference type="GO" id="GO:0003729">
    <property type="term" value="F:mRNA binding"/>
    <property type="evidence" value="ECO:0007669"/>
    <property type="project" value="UniProtKB-ARBA"/>
</dbReference>
<dbReference type="Proteomes" id="UP000279271">
    <property type="component" value="Unassembled WGS sequence"/>
</dbReference>
<dbReference type="SMART" id="SM00727">
    <property type="entry name" value="STI1"/>
    <property type="match status" value="3"/>
</dbReference>
<dbReference type="InterPro" id="IPR015940">
    <property type="entry name" value="UBA"/>
</dbReference>
<sequence length="634" mass="66365">MVLKTTTCRFSGLRIYPGRGILFIRVDGQQFLFLRRKCKSLYNQRKRPAKLAWTTLYRKQHRKDQELLVQRKKRRAVTKNATRSVAGTSLEVIAKKKAEKPEQRKASREAALREIKERAKKDKASKAGQKAANKAAGKSVAKNVPRAAGKAGANNTMAEITLRIKPTTGSPPFEVKTTREATVGDLKTEVARACDSPADLIRLIYKGQVLKDHATVESYGLEHDHVVHMVKSKGPPVNSTTAQPAAGAPAGAAPSAGGAIPSAAPFGMEGLPGGAAQADALRAALANPAMQSLLSNPDFMRDMVSNNPMLRRMTEANPQVAQVLNDPAMLQDIVRIMGNPSLMREHTRNMDRAMSNLESMPGGFNALRQVHEQIQPILNAAGHGEEADAGASPADANPFASLFAAPGRGAPATTPAATGGDAGGAVPLPNPWGAPAGAAPGAGAATGGLPPLGMFGGGGDGGGLNEALSAFMRDPAMMAAAQQQMRAMLATPEGRSQFQSMMESHPMAAGLRQNPEMRAALANPDMLAAMMDPANMAAMQQMQEAMQRLSGGPLGSLFGGPTAGAGGMEAMLAGMGGAAGSAVPAPPANPEATYATQLQQLQDMGFYDREANLRALVASSGNVHAAVERLLASF</sequence>
<dbReference type="GO" id="GO:0031593">
    <property type="term" value="F:polyubiquitin modification-dependent protein binding"/>
    <property type="evidence" value="ECO:0007669"/>
    <property type="project" value="TreeGrafter"/>
</dbReference>
<dbReference type="GO" id="GO:0003735">
    <property type="term" value="F:structural constituent of ribosome"/>
    <property type="evidence" value="ECO:0007669"/>
    <property type="project" value="UniProtKB-ARBA"/>
</dbReference>
<dbReference type="Pfam" id="PF01246">
    <property type="entry name" value="Ribosomal_L24e"/>
    <property type="match status" value="1"/>
</dbReference>
<evidence type="ECO:0000313" key="8">
    <source>
        <dbReference type="EMBL" id="RMZ56812.1"/>
    </source>
</evidence>
<feature type="compositionally biased region" description="Low complexity" evidence="5">
    <location>
        <begin position="404"/>
        <end position="426"/>
    </location>
</feature>
<dbReference type="PROSITE" id="PS01073">
    <property type="entry name" value="RIBOSOMAL_L24E"/>
    <property type="match status" value="1"/>
</dbReference>
<dbReference type="Gene3D" id="1.10.8.10">
    <property type="entry name" value="DNA helicase RuvA subunit, C-terminal domain"/>
    <property type="match status" value="1"/>
</dbReference>
<evidence type="ECO:0000256" key="3">
    <source>
        <dbReference type="ARBA" id="ARBA00023274"/>
    </source>
</evidence>
<protein>
    <recommendedName>
        <fullName evidence="4">Ubiquilin</fullName>
    </recommendedName>
</protein>
<dbReference type="InterPro" id="IPR011017">
    <property type="entry name" value="TRASH_dom"/>
</dbReference>
<dbReference type="CDD" id="cd14399">
    <property type="entry name" value="UBA_PLICs"/>
    <property type="match status" value="1"/>
</dbReference>
<dbReference type="CDD" id="cd00472">
    <property type="entry name" value="Ribosomal_L24e_L24"/>
    <property type="match status" value="1"/>
</dbReference>
<dbReference type="SUPFAM" id="SSF46934">
    <property type="entry name" value="UBA-like"/>
    <property type="match status" value="1"/>
</dbReference>
<feature type="domain" description="Ubiquitin-like" evidence="7">
    <location>
        <begin position="160"/>
        <end position="230"/>
    </location>
</feature>
<dbReference type="PROSITE" id="PS50030">
    <property type="entry name" value="UBA"/>
    <property type="match status" value="1"/>
</dbReference>
<evidence type="ECO:0000259" key="6">
    <source>
        <dbReference type="PROSITE" id="PS50030"/>
    </source>
</evidence>
<dbReference type="Pfam" id="PF00627">
    <property type="entry name" value="UBA"/>
    <property type="match status" value="1"/>
</dbReference>
<dbReference type="GO" id="GO:0005840">
    <property type="term" value="C:ribosome"/>
    <property type="evidence" value="ECO:0007669"/>
    <property type="project" value="UniProtKB-KW"/>
</dbReference>
<dbReference type="EMBL" id="QOKY01000135">
    <property type="protein sequence ID" value="RMZ56812.1"/>
    <property type="molecule type" value="Genomic_DNA"/>
</dbReference>
<evidence type="ECO:0000313" key="9">
    <source>
        <dbReference type="Proteomes" id="UP000279271"/>
    </source>
</evidence>
<dbReference type="GO" id="GO:1990904">
    <property type="term" value="C:ribonucleoprotein complex"/>
    <property type="evidence" value="ECO:0007669"/>
    <property type="project" value="UniProtKB-KW"/>
</dbReference>
<dbReference type="SMART" id="SM00213">
    <property type="entry name" value="UBQ"/>
    <property type="match status" value="1"/>
</dbReference>
<dbReference type="Gene3D" id="6.10.250.1270">
    <property type="match status" value="1"/>
</dbReference>
<evidence type="ECO:0000256" key="2">
    <source>
        <dbReference type="ARBA" id="ARBA00022980"/>
    </source>
</evidence>
<evidence type="ECO:0000256" key="5">
    <source>
        <dbReference type="SAM" id="MobiDB-lite"/>
    </source>
</evidence>
<dbReference type="InterPro" id="IPR015496">
    <property type="entry name" value="Ubiquilin"/>
</dbReference>
<dbReference type="FunFam" id="1.10.8.10:FF:000079">
    <property type="entry name" value="Ubiquitin family protein"/>
    <property type="match status" value="1"/>
</dbReference>
<feature type="compositionally biased region" description="Low complexity" evidence="5">
    <location>
        <begin position="242"/>
        <end position="257"/>
    </location>
</feature>
<name>A0A3M7L5G6_AUXPR</name>
<dbReference type="InterPro" id="IPR006636">
    <property type="entry name" value="STI1_HS-bd"/>
</dbReference>
<dbReference type="Pfam" id="PF00240">
    <property type="entry name" value="ubiquitin"/>
    <property type="match status" value="1"/>
</dbReference>
<comment type="similarity">
    <text evidence="1">Belongs to the eukaryotic ribosomal protein eL24 family.</text>
</comment>
<dbReference type="Gene3D" id="1.10.260.100">
    <property type="match status" value="1"/>
</dbReference>
<organism evidence="8 9">
    <name type="scientific">Auxenochlorella protothecoides</name>
    <name type="common">Green microalga</name>
    <name type="synonym">Chlorella protothecoides</name>
    <dbReference type="NCBI Taxonomy" id="3075"/>
    <lineage>
        <taxon>Eukaryota</taxon>
        <taxon>Viridiplantae</taxon>
        <taxon>Chlorophyta</taxon>
        <taxon>core chlorophytes</taxon>
        <taxon>Trebouxiophyceae</taxon>
        <taxon>Chlorellales</taxon>
        <taxon>Chlorellaceae</taxon>
        <taxon>Auxenochlorella</taxon>
    </lineage>
</organism>
<dbReference type="SUPFAM" id="SSF54236">
    <property type="entry name" value="Ubiquitin-like"/>
    <property type="match status" value="1"/>
</dbReference>
<dbReference type="GO" id="GO:0005829">
    <property type="term" value="C:cytosol"/>
    <property type="evidence" value="ECO:0007669"/>
    <property type="project" value="TreeGrafter"/>
</dbReference>
<feature type="compositionally biased region" description="Low complexity" evidence="5">
    <location>
        <begin position="126"/>
        <end position="139"/>
    </location>
</feature>
<dbReference type="Gene3D" id="2.30.170.20">
    <property type="entry name" value="Ribosomal protein L24e"/>
    <property type="match status" value="1"/>
</dbReference>
<dbReference type="Gene3D" id="3.10.20.90">
    <property type="entry name" value="Phosphatidylinositol 3-kinase Catalytic Subunit, Chain A, domain 1"/>
    <property type="match status" value="1"/>
</dbReference>
<comment type="caution">
    <text evidence="8">The sequence shown here is derived from an EMBL/GenBank/DDBJ whole genome shotgun (WGS) entry which is preliminary data.</text>
</comment>
<keyword evidence="2" id="KW-0689">Ribosomal protein</keyword>
<dbReference type="SUPFAM" id="SSF57716">
    <property type="entry name" value="Glucocorticoid receptor-like (DNA-binding domain)"/>
    <property type="match status" value="1"/>
</dbReference>
<dbReference type="GO" id="GO:0006511">
    <property type="term" value="P:ubiquitin-dependent protein catabolic process"/>
    <property type="evidence" value="ECO:0007669"/>
    <property type="project" value="TreeGrafter"/>
</dbReference>
<accession>A0A3M7L5G6</accession>
<dbReference type="AlphaFoldDB" id="A0A3M7L5G6"/>
<feature type="region of interest" description="Disordered" evidence="5">
    <location>
        <begin position="117"/>
        <end position="152"/>
    </location>
</feature>
<dbReference type="InterPro" id="IPR009060">
    <property type="entry name" value="UBA-like_sf"/>
</dbReference>
<feature type="domain" description="UBA" evidence="6">
    <location>
        <begin position="587"/>
        <end position="633"/>
    </location>
</feature>
<dbReference type="InterPro" id="IPR000988">
    <property type="entry name" value="Ribosomal_eL24-rel_N"/>
</dbReference>
<proteinExistence type="inferred from homology"/>
<reference evidence="9" key="1">
    <citation type="journal article" date="2018" name="Algal Res.">
        <title>Characterization of plant carbon substrate utilization by Auxenochlorella protothecoides.</title>
        <authorList>
            <person name="Vogler B.W."/>
            <person name="Starkenburg S.R."/>
            <person name="Sudasinghe N."/>
            <person name="Schambach J.Y."/>
            <person name="Rollin J.A."/>
            <person name="Pattathil S."/>
            <person name="Barry A.N."/>
        </authorList>
    </citation>
    <scope>NUCLEOTIDE SEQUENCE [LARGE SCALE GENOMIC DNA]</scope>
    <source>
        <strain evidence="9">UTEX 25</strain>
    </source>
</reference>
<dbReference type="InterPro" id="IPR029071">
    <property type="entry name" value="Ubiquitin-like_domsf"/>
</dbReference>
<dbReference type="SMART" id="SM00746">
    <property type="entry name" value="TRASH"/>
    <property type="match status" value="1"/>
</dbReference>
<dbReference type="PANTHER" id="PTHR10677">
    <property type="entry name" value="UBIQUILIN"/>
    <property type="match status" value="1"/>
</dbReference>
<dbReference type="InterPro" id="IPR038630">
    <property type="entry name" value="L24e/L24_sf"/>
</dbReference>
<dbReference type="PANTHER" id="PTHR10677:SF3">
    <property type="entry name" value="FI07626P-RELATED"/>
    <property type="match status" value="1"/>
</dbReference>
<keyword evidence="3" id="KW-0687">Ribonucleoprotein</keyword>
<dbReference type="InterPro" id="IPR000626">
    <property type="entry name" value="Ubiquitin-like_dom"/>
</dbReference>
<dbReference type="InterPro" id="IPR023442">
    <property type="entry name" value="Ribosomal_eL24_CS"/>
</dbReference>
<dbReference type="Pfam" id="PF23195">
    <property type="entry name" value="UBQLN1"/>
    <property type="match status" value="1"/>
</dbReference>